<keyword evidence="6" id="KW-0961">Cell wall biogenesis/degradation</keyword>
<accession>A0A6N2TRV2</accession>
<dbReference type="Pfam" id="PF00768">
    <property type="entry name" value="Peptidase_S11"/>
    <property type="match status" value="1"/>
</dbReference>
<dbReference type="EC" id="3.4.16.4" evidence="11"/>
<name>A0A6N2TRV2_9FIRM</name>
<evidence type="ECO:0000256" key="9">
    <source>
        <dbReference type="RuleBase" id="RU004016"/>
    </source>
</evidence>
<proteinExistence type="inferred from homology"/>
<dbReference type="Gene3D" id="3.40.710.10">
    <property type="entry name" value="DD-peptidase/beta-lactamase superfamily"/>
    <property type="match status" value="1"/>
</dbReference>
<dbReference type="AlphaFoldDB" id="A0A6N2TRV2"/>
<dbReference type="GO" id="GO:0009002">
    <property type="term" value="F:serine-type D-Ala-D-Ala carboxypeptidase activity"/>
    <property type="evidence" value="ECO:0007669"/>
    <property type="project" value="UniProtKB-EC"/>
</dbReference>
<feature type="binding site" evidence="8">
    <location>
        <position position="261"/>
    </location>
    <ligand>
        <name>substrate</name>
    </ligand>
</feature>
<evidence type="ECO:0000259" key="10">
    <source>
        <dbReference type="Pfam" id="PF00768"/>
    </source>
</evidence>
<evidence type="ECO:0000256" key="8">
    <source>
        <dbReference type="PIRSR" id="PIRSR618044-2"/>
    </source>
</evidence>
<keyword evidence="5" id="KW-0573">Peptidoglycan synthesis</keyword>
<dbReference type="InterPro" id="IPR018044">
    <property type="entry name" value="Peptidase_S11"/>
</dbReference>
<feature type="active site" description="Acyl-ester intermediate" evidence="7">
    <location>
        <position position="88"/>
    </location>
</feature>
<organism evidence="11">
    <name type="scientific">uncultured Anaerotruncus sp</name>
    <dbReference type="NCBI Taxonomy" id="905011"/>
    <lineage>
        <taxon>Bacteria</taxon>
        <taxon>Bacillati</taxon>
        <taxon>Bacillota</taxon>
        <taxon>Clostridia</taxon>
        <taxon>Eubacteriales</taxon>
        <taxon>Oscillospiraceae</taxon>
        <taxon>Anaerotruncus</taxon>
        <taxon>environmental samples</taxon>
    </lineage>
</organism>
<evidence type="ECO:0000256" key="6">
    <source>
        <dbReference type="ARBA" id="ARBA00023316"/>
    </source>
</evidence>
<dbReference type="PANTHER" id="PTHR21581:SF6">
    <property type="entry name" value="TRAFFICKING PROTEIN PARTICLE COMPLEX SUBUNIT 12"/>
    <property type="match status" value="1"/>
</dbReference>
<gene>
    <name evidence="11" type="primary">dacB_1</name>
    <name evidence="11" type="ORF">AULFYP135_01584</name>
</gene>
<dbReference type="EMBL" id="CACRSL010000003">
    <property type="protein sequence ID" value="VYT08624.1"/>
    <property type="molecule type" value="Genomic_DNA"/>
</dbReference>
<dbReference type="GO" id="GO:0008360">
    <property type="term" value="P:regulation of cell shape"/>
    <property type="evidence" value="ECO:0007669"/>
    <property type="project" value="UniProtKB-KW"/>
</dbReference>
<keyword evidence="2" id="KW-0732">Signal</keyword>
<feature type="domain" description="Peptidase S11 D-alanyl-D-alanine carboxypeptidase A N-terminal" evidence="10">
    <location>
        <begin position="66"/>
        <end position="290"/>
    </location>
</feature>
<feature type="active site" description="Proton acceptor" evidence="7">
    <location>
        <position position="91"/>
    </location>
</feature>
<dbReference type="SUPFAM" id="SSF56601">
    <property type="entry name" value="beta-lactamase/transpeptidase-like"/>
    <property type="match status" value="1"/>
</dbReference>
<dbReference type="InterPro" id="IPR001967">
    <property type="entry name" value="Peptidase_S11_N"/>
</dbReference>
<feature type="active site" evidence="7">
    <location>
        <position position="148"/>
    </location>
</feature>
<dbReference type="GO" id="GO:0006508">
    <property type="term" value="P:proteolysis"/>
    <property type="evidence" value="ECO:0007669"/>
    <property type="project" value="InterPro"/>
</dbReference>
<keyword evidence="11" id="KW-0645">Protease</keyword>
<dbReference type="PRINTS" id="PR00725">
    <property type="entry name" value="DADACBPTASE1"/>
</dbReference>
<evidence type="ECO:0000256" key="2">
    <source>
        <dbReference type="ARBA" id="ARBA00022729"/>
    </source>
</evidence>
<reference evidence="11" key="1">
    <citation type="submission" date="2019-11" db="EMBL/GenBank/DDBJ databases">
        <authorList>
            <person name="Feng L."/>
        </authorList>
    </citation>
    <scope>NUCLEOTIDE SEQUENCE</scope>
    <source>
        <strain evidence="11">AundefinedLFYP135</strain>
    </source>
</reference>
<dbReference type="PANTHER" id="PTHR21581">
    <property type="entry name" value="D-ALANYL-D-ALANINE CARBOXYPEPTIDASE"/>
    <property type="match status" value="1"/>
</dbReference>
<evidence type="ECO:0000256" key="1">
    <source>
        <dbReference type="ARBA" id="ARBA00007164"/>
    </source>
</evidence>
<evidence type="ECO:0000256" key="7">
    <source>
        <dbReference type="PIRSR" id="PIRSR618044-1"/>
    </source>
</evidence>
<dbReference type="InterPro" id="IPR012338">
    <property type="entry name" value="Beta-lactam/transpept-like"/>
</dbReference>
<keyword evidence="11" id="KW-0121">Carboxypeptidase</keyword>
<evidence type="ECO:0000256" key="3">
    <source>
        <dbReference type="ARBA" id="ARBA00022801"/>
    </source>
</evidence>
<keyword evidence="4" id="KW-0133">Cell shape</keyword>
<keyword evidence="3 11" id="KW-0378">Hydrolase</keyword>
<evidence type="ECO:0000313" key="11">
    <source>
        <dbReference type="EMBL" id="VYT08624.1"/>
    </source>
</evidence>
<evidence type="ECO:0000256" key="5">
    <source>
        <dbReference type="ARBA" id="ARBA00022984"/>
    </source>
</evidence>
<evidence type="ECO:0000256" key="4">
    <source>
        <dbReference type="ARBA" id="ARBA00022960"/>
    </source>
</evidence>
<dbReference type="GO" id="GO:0009252">
    <property type="term" value="P:peptidoglycan biosynthetic process"/>
    <property type="evidence" value="ECO:0007669"/>
    <property type="project" value="UniProtKB-KW"/>
</dbReference>
<comment type="similarity">
    <text evidence="1 9">Belongs to the peptidase S11 family.</text>
</comment>
<dbReference type="GO" id="GO:0071555">
    <property type="term" value="P:cell wall organization"/>
    <property type="evidence" value="ECO:0007669"/>
    <property type="project" value="UniProtKB-KW"/>
</dbReference>
<sequence length="312" mass="33963">MARRMHHRRRRRWGCFPLLALVCLLLTAGVVGKAALFCWEHRSALEFLPQQAAVVHKGYYSPYLLLTRVEDGEVLLAKKSDSPFAPASLTKMMTVLVALENIPNLEEQVEVPPKIFPGLYEQDASLAGFLPGEHPRAVDLIYGALLPSGGEASLALAIHVSGSEEGFVSLMNQKAQALGMDHTHFANVCGLDDPKQTTTAQDLTLLLRAALKNETFYKAFTSSSYLVPPTDLHPEGFAFQSTLFKKLEDPTFPGGEILGGKTGYTQKARLCLASLAEKDGTTYLLITAGAPGDHQTPPYHILDAQTAYASLP</sequence>
<protein>
    <submittedName>
        <fullName evidence="11">D-alanyl-D-alanine carboxypeptidase DacB</fullName>
        <ecNumber evidence="11">3.4.16.4</ecNumber>
    </submittedName>
</protein>